<dbReference type="PANTHER" id="PTHR46520">
    <property type="entry name" value="SERINE BETA-LACTAMASE-LIKE PROTEIN LACTB, MITOCHONDRIAL"/>
    <property type="match status" value="1"/>
</dbReference>
<keyword evidence="4" id="KW-1185">Reference proteome</keyword>
<keyword evidence="1" id="KW-0732">Signal</keyword>
<comment type="caution">
    <text evidence="3">The sequence shown here is derived from an EMBL/GenBank/DDBJ whole genome shotgun (WGS) entry which is preliminary data.</text>
</comment>
<dbReference type="InterPro" id="IPR012338">
    <property type="entry name" value="Beta-lactam/transpept-like"/>
</dbReference>
<dbReference type="InterPro" id="IPR052794">
    <property type="entry name" value="Mito_Ser_Protease_LACTB"/>
</dbReference>
<dbReference type="EMBL" id="JAPJDZ010000002">
    <property type="protein sequence ID" value="MDP5134600.1"/>
    <property type="molecule type" value="Genomic_DNA"/>
</dbReference>
<protein>
    <submittedName>
        <fullName evidence="3">Serine hydrolase</fullName>
    </submittedName>
</protein>
<feature type="domain" description="Beta-lactamase-related" evidence="2">
    <location>
        <begin position="30"/>
        <end position="356"/>
    </location>
</feature>
<proteinExistence type="predicted"/>
<evidence type="ECO:0000256" key="1">
    <source>
        <dbReference type="SAM" id="SignalP"/>
    </source>
</evidence>
<dbReference type="PANTHER" id="PTHR46520:SF1">
    <property type="entry name" value="SERINE BETA-LACTAMASE-LIKE PROTEIN LACTB, MITOCHONDRIAL"/>
    <property type="match status" value="1"/>
</dbReference>
<evidence type="ECO:0000259" key="2">
    <source>
        <dbReference type="Pfam" id="PF00144"/>
    </source>
</evidence>
<dbReference type="Gene3D" id="3.40.710.10">
    <property type="entry name" value="DD-peptidase/beta-lactamase superfamily"/>
    <property type="match status" value="1"/>
</dbReference>
<name>A0ABT9HTZ5_9GAMM</name>
<keyword evidence="3" id="KW-0378">Hydrolase</keyword>
<gene>
    <name evidence="3" type="ORF">ORJ04_01380</name>
</gene>
<dbReference type="RefSeq" id="WP_305973262.1">
    <property type="nucleotide sequence ID" value="NZ_JAPJDZ010000002.1"/>
</dbReference>
<dbReference type="SUPFAM" id="SSF56601">
    <property type="entry name" value="beta-lactamase/transpeptidase-like"/>
    <property type="match status" value="1"/>
</dbReference>
<accession>A0ABT9HTZ5</accession>
<dbReference type="GO" id="GO:0016787">
    <property type="term" value="F:hydrolase activity"/>
    <property type="evidence" value="ECO:0007669"/>
    <property type="project" value="UniProtKB-KW"/>
</dbReference>
<dbReference type="Proteomes" id="UP001231109">
    <property type="component" value="Unassembled WGS sequence"/>
</dbReference>
<reference evidence="3 4" key="1">
    <citation type="submission" date="2022-11" db="EMBL/GenBank/DDBJ databases">
        <title>Viruses from the air-sea interface of a natural surface slick.</title>
        <authorList>
            <person name="Rahlff J."/>
            <person name="Holmfeldt K."/>
        </authorList>
    </citation>
    <scope>NUCLEOTIDE SEQUENCE [LARGE SCALE GENOMIC DNA]</scope>
    <source>
        <strain evidence="3 4">SMS4</strain>
    </source>
</reference>
<organism evidence="3 4">
    <name type="scientific">Rheinheimera baltica</name>
    <dbReference type="NCBI Taxonomy" id="67576"/>
    <lineage>
        <taxon>Bacteria</taxon>
        <taxon>Pseudomonadati</taxon>
        <taxon>Pseudomonadota</taxon>
        <taxon>Gammaproteobacteria</taxon>
        <taxon>Chromatiales</taxon>
        <taxon>Chromatiaceae</taxon>
        <taxon>Rheinheimera</taxon>
    </lineage>
</organism>
<evidence type="ECO:0000313" key="4">
    <source>
        <dbReference type="Proteomes" id="UP001231109"/>
    </source>
</evidence>
<sequence>MKYLLIGLLLIVTLHSRADTEQAIAQARFLINAHMEQTGTPGAQVAVWQHGTLLWSEAFGLANLENNQKMTTATPMRIASISKSLTSVVLMELVEEGKLQLDTPLHQYLPGLPLALHHVTLRQLAASVSGIRHYDDTDKVNHTHYATARAALSRFINDPPEFSPGSQFGYSSYGWVIIAAVMEQVTAQPFSSLMQRHWQQQQLHNTFLDHTRFHPAVVSTQYDLHQPSWWRSWLLGEQPTRIAAVSEDRSFIYPGGGFLSTAEDLVHYGTRLLQGQVLQQTSVDEMWQSYRLADGSLTHYALGWETGKNRLGSRVIFHSGSMPSARSHLVIFPKHKLVVAILMNSGEHVFFNEREAHTVAELFIANTQSDNTNLITGEWQLCTTSLRNTESCGQLSLQADSVTGLVSGEVEFVRSDSRLKMPLVLTTSHNKVFTLVAVSPMFIDLKLKFEPRQLLGHWYHDFNINGATEVDDYWLPRKVVATRVSSNR</sequence>
<dbReference type="Pfam" id="PF00144">
    <property type="entry name" value="Beta-lactamase"/>
    <property type="match status" value="1"/>
</dbReference>
<feature type="signal peptide" evidence="1">
    <location>
        <begin position="1"/>
        <end position="18"/>
    </location>
</feature>
<feature type="chain" id="PRO_5047099827" evidence="1">
    <location>
        <begin position="19"/>
        <end position="488"/>
    </location>
</feature>
<dbReference type="InterPro" id="IPR001466">
    <property type="entry name" value="Beta-lactam-related"/>
</dbReference>
<evidence type="ECO:0000313" key="3">
    <source>
        <dbReference type="EMBL" id="MDP5134600.1"/>
    </source>
</evidence>